<dbReference type="Proteomes" id="UP000315750">
    <property type="component" value="Chromosome"/>
</dbReference>
<dbReference type="AlphaFoldDB" id="A0A518AUH0"/>
<keyword evidence="3" id="KW-1185">Reference proteome</keyword>
<evidence type="ECO:0000313" key="3">
    <source>
        <dbReference type="Proteomes" id="UP000315750"/>
    </source>
</evidence>
<gene>
    <name evidence="2" type="ORF">Pan181_46050</name>
</gene>
<evidence type="ECO:0000259" key="1">
    <source>
        <dbReference type="Pfam" id="PF03412"/>
    </source>
</evidence>
<dbReference type="Gene3D" id="3.90.70.10">
    <property type="entry name" value="Cysteine proteinases"/>
    <property type="match status" value="1"/>
</dbReference>
<reference evidence="2 3" key="1">
    <citation type="submission" date="2019-02" db="EMBL/GenBank/DDBJ databases">
        <title>Deep-cultivation of Planctomycetes and their phenomic and genomic characterization uncovers novel biology.</title>
        <authorList>
            <person name="Wiegand S."/>
            <person name="Jogler M."/>
            <person name="Boedeker C."/>
            <person name="Pinto D."/>
            <person name="Vollmers J."/>
            <person name="Rivas-Marin E."/>
            <person name="Kohn T."/>
            <person name="Peeters S.H."/>
            <person name="Heuer A."/>
            <person name="Rast P."/>
            <person name="Oberbeckmann S."/>
            <person name="Bunk B."/>
            <person name="Jeske O."/>
            <person name="Meyerdierks A."/>
            <person name="Storesund J.E."/>
            <person name="Kallscheuer N."/>
            <person name="Luecker S."/>
            <person name="Lage O.M."/>
            <person name="Pohl T."/>
            <person name="Merkel B.J."/>
            <person name="Hornburger P."/>
            <person name="Mueller R.-W."/>
            <person name="Bruemmer F."/>
            <person name="Labrenz M."/>
            <person name="Spormann A.M."/>
            <person name="Op den Camp H."/>
            <person name="Overmann J."/>
            <person name="Amann R."/>
            <person name="Jetten M.S.M."/>
            <person name="Mascher T."/>
            <person name="Medema M.H."/>
            <person name="Devos D.P."/>
            <person name="Kaster A.-K."/>
            <person name="Ovreas L."/>
            <person name="Rohde M."/>
            <person name="Galperin M.Y."/>
            <person name="Jogler C."/>
        </authorList>
    </citation>
    <scope>NUCLEOTIDE SEQUENCE [LARGE SCALE GENOMIC DNA]</scope>
    <source>
        <strain evidence="2 3">Pan181</strain>
    </source>
</reference>
<dbReference type="InterPro" id="IPR005074">
    <property type="entry name" value="Peptidase_C39"/>
</dbReference>
<organism evidence="2 3">
    <name type="scientific">Aeoliella mucimassa</name>
    <dbReference type="NCBI Taxonomy" id="2527972"/>
    <lineage>
        <taxon>Bacteria</taxon>
        <taxon>Pseudomonadati</taxon>
        <taxon>Planctomycetota</taxon>
        <taxon>Planctomycetia</taxon>
        <taxon>Pirellulales</taxon>
        <taxon>Lacipirellulaceae</taxon>
        <taxon>Aeoliella</taxon>
    </lineage>
</organism>
<dbReference type="GO" id="GO:0005524">
    <property type="term" value="F:ATP binding"/>
    <property type="evidence" value="ECO:0007669"/>
    <property type="project" value="InterPro"/>
</dbReference>
<dbReference type="GO" id="GO:0016020">
    <property type="term" value="C:membrane"/>
    <property type="evidence" value="ECO:0007669"/>
    <property type="project" value="InterPro"/>
</dbReference>
<proteinExistence type="predicted"/>
<name>A0A518AUH0_9BACT</name>
<accession>A0A518AUH0</accession>
<dbReference type="EMBL" id="CP036278">
    <property type="protein sequence ID" value="QDU58371.1"/>
    <property type="molecule type" value="Genomic_DNA"/>
</dbReference>
<dbReference type="GO" id="GO:0006508">
    <property type="term" value="P:proteolysis"/>
    <property type="evidence" value="ECO:0007669"/>
    <property type="project" value="InterPro"/>
</dbReference>
<dbReference type="KEGG" id="amuc:Pan181_46050"/>
<evidence type="ECO:0000313" key="2">
    <source>
        <dbReference type="EMBL" id="QDU58371.1"/>
    </source>
</evidence>
<sequence>MTVAIQPKREVHYLPQRTIDGSARTCGAAVLAMAYHTLGKPTAIEDIWRELSHGLAPNQAVGAYRLASHAIRYGLDAVVLRAADPSVALQKVLHSQRIGIVNHQLSGTNPAGHYSIVVDETEREIVIHNPATAANQSVSRELWRKLWLTTTDQSEHTGGVIVAIGDATAAWESEELLCPRCNQVVPLASDLGVSIAEWDPCWECLFCPHCDASLRTGW</sequence>
<dbReference type="OrthoDB" id="265084at2"/>
<protein>
    <submittedName>
        <fullName evidence="2">Peptidase C39 family protein</fullName>
    </submittedName>
</protein>
<dbReference type="RefSeq" id="WP_145250224.1">
    <property type="nucleotide sequence ID" value="NZ_CP036278.1"/>
</dbReference>
<feature type="domain" description="Peptidase C39" evidence="1">
    <location>
        <begin position="22"/>
        <end position="147"/>
    </location>
</feature>
<dbReference type="Pfam" id="PF03412">
    <property type="entry name" value="Peptidase_C39"/>
    <property type="match status" value="1"/>
</dbReference>
<dbReference type="GO" id="GO:0008233">
    <property type="term" value="F:peptidase activity"/>
    <property type="evidence" value="ECO:0007669"/>
    <property type="project" value="InterPro"/>
</dbReference>